<reference evidence="3" key="1">
    <citation type="submission" date="2020-05" db="EMBL/GenBank/DDBJ databases">
        <authorList>
            <person name="Chiriac C."/>
            <person name="Salcher M."/>
            <person name="Ghai R."/>
            <person name="Kavagutti S V."/>
        </authorList>
    </citation>
    <scope>NUCLEOTIDE SEQUENCE</scope>
</reference>
<dbReference type="EMBL" id="CAFBMO010000017">
    <property type="protein sequence ID" value="CAB4903367.1"/>
    <property type="molecule type" value="Genomic_DNA"/>
</dbReference>
<protein>
    <submittedName>
        <fullName evidence="3">Unannotated protein</fullName>
    </submittedName>
</protein>
<evidence type="ECO:0000313" key="3">
    <source>
        <dbReference type="EMBL" id="CAB4654600.1"/>
    </source>
</evidence>
<dbReference type="AlphaFoldDB" id="A0A6J6KXT6"/>
<dbReference type="Gene3D" id="3.40.50.10540">
    <property type="entry name" value="Crotonobetainyl-coa:carnitine coa-transferase, domain 1"/>
    <property type="match status" value="1"/>
</dbReference>
<dbReference type="SUPFAM" id="SSF89796">
    <property type="entry name" value="CoA-transferase family III (CaiB/BaiF)"/>
    <property type="match status" value="1"/>
</dbReference>
<keyword evidence="1" id="KW-0808">Transferase</keyword>
<proteinExistence type="predicted"/>
<evidence type="ECO:0000313" key="2">
    <source>
        <dbReference type="EMBL" id="CAB4616871.1"/>
    </source>
</evidence>
<dbReference type="InterPro" id="IPR050483">
    <property type="entry name" value="CoA-transferase_III_domain"/>
</dbReference>
<dbReference type="Gene3D" id="3.30.1540.10">
    <property type="entry name" value="formyl-coa transferase, domain 3"/>
    <property type="match status" value="1"/>
</dbReference>
<dbReference type="Pfam" id="PF02515">
    <property type="entry name" value="CoA_transf_3"/>
    <property type="match status" value="1"/>
</dbReference>
<gene>
    <name evidence="2" type="ORF">UFOPK1908_00443</name>
    <name evidence="3" type="ORF">UFOPK2282_00139</name>
    <name evidence="4" type="ORF">UFOPK3576_00597</name>
</gene>
<dbReference type="InterPro" id="IPR003673">
    <property type="entry name" value="CoA-Trfase_fam_III"/>
</dbReference>
<dbReference type="InterPro" id="IPR044855">
    <property type="entry name" value="CoA-Trfase_III_dom3_sf"/>
</dbReference>
<evidence type="ECO:0000256" key="1">
    <source>
        <dbReference type="ARBA" id="ARBA00022679"/>
    </source>
</evidence>
<evidence type="ECO:0000313" key="4">
    <source>
        <dbReference type="EMBL" id="CAB4903367.1"/>
    </source>
</evidence>
<dbReference type="PANTHER" id="PTHR48207:SF3">
    <property type="entry name" value="SUCCINATE--HYDROXYMETHYLGLUTARATE COA-TRANSFERASE"/>
    <property type="match status" value="1"/>
</dbReference>
<dbReference type="EMBL" id="CAEZVB010000012">
    <property type="protein sequence ID" value="CAB4616871.1"/>
    <property type="molecule type" value="Genomic_DNA"/>
</dbReference>
<dbReference type="GO" id="GO:0008410">
    <property type="term" value="F:CoA-transferase activity"/>
    <property type="evidence" value="ECO:0007669"/>
    <property type="project" value="TreeGrafter"/>
</dbReference>
<dbReference type="InterPro" id="IPR023606">
    <property type="entry name" value="CoA-Trfase_III_dom_1_sf"/>
</dbReference>
<dbReference type="PANTHER" id="PTHR48207">
    <property type="entry name" value="SUCCINATE--HYDROXYMETHYLGLUTARATE COA-TRANSFERASE"/>
    <property type="match status" value="1"/>
</dbReference>
<accession>A0A6J6KXT6</accession>
<sequence length="405" mass="44177">MNDGMLEGIRVLDLTMWAFCPSAARVLAEWGADVIHIENPNSPDPMRLFSGGTLEPGGAAWMFKHYNRGKRSIALNLASDDGREMLYELVKKSDVFITSFLPKTRSKLGFDVDDLKKINPNLIYAKGTGAGPLGPENMRGGYDAASWWSRGSLSQTAMQVTRTDTPPGMVGHGDGMSGLVFAGGICAALLKRERTGKAAVVDSSLMGTAAWFNGPAIIGAQLTPGANMLGQFLDRTTSQWSGTNYKTGDNRYIYMSFLGDHQDEFEDLARLIGQEELISDPRFNSTVNRVEHSQALMAILDKVFATKNLEEWKKILLPSKGVWAPVQNAEEMFHDPMAQANGMVRVPTNEPGTPVVVMPPVMFDEDAGPGNPAPDFGQHTDEILTEIVGLDATRIQELRASRVIA</sequence>
<name>A0A6J6KXT6_9ZZZZ</name>
<organism evidence="3">
    <name type="scientific">freshwater metagenome</name>
    <dbReference type="NCBI Taxonomy" id="449393"/>
    <lineage>
        <taxon>unclassified sequences</taxon>
        <taxon>metagenomes</taxon>
        <taxon>ecological metagenomes</taxon>
    </lineage>
</organism>
<dbReference type="EMBL" id="CAEZWR010000010">
    <property type="protein sequence ID" value="CAB4654600.1"/>
    <property type="molecule type" value="Genomic_DNA"/>
</dbReference>